<dbReference type="SUPFAM" id="SSF49265">
    <property type="entry name" value="Fibronectin type III"/>
    <property type="match status" value="1"/>
</dbReference>
<evidence type="ECO:0000259" key="1">
    <source>
        <dbReference type="PROSITE" id="PS50853"/>
    </source>
</evidence>
<feature type="non-terminal residue" evidence="2">
    <location>
        <position position="98"/>
    </location>
</feature>
<accession>A0AAV4H5M3</accession>
<name>A0AAV4H5M3_9GAST</name>
<dbReference type="Gene3D" id="2.60.40.10">
    <property type="entry name" value="Immunoglobulins"/>
    <property type="match status" value="1"/>
</dbReference>
<dbReference type="EMBL" id="BMAT01008831">
    <property type="protein sequence ID" value="GFR93367.1"/>
    <property type="molecule type" value="Genomic_DNA"/>
</dbReference>
<dbReference type="AlphaFoldDB" id="A0AAV4H5M3"/>
<comment type="caution">
    <text evidence="2">The sequence shown here is derived from an EMBL/GenBank/DDBJ whole genome shotgun (WGS) entry which is preliminary data.</text>
</comment>
<dbReference type="InterPro" id="IPR013783">
    <property type="entry name" value="Ig-like_fold"/>
</dbReference>
<keyword evidence="3" id="KW-1185">Reference proteome</keyword>
<sequence>PSQYPTEVHVFSVEGYGVRVNFRGISTQIREEPLRGYKVQYWKATENLLSAVESDFGLMTTGVIRNLTSSEVYRLRVFAYSRAGMGKRSSPSIYFTVG</sequence>
<reference evidence="2 3" key="1">
    <citation type="journal article" date="2021" name="Elife">
        <title>Chloroplast acquisition without the gene transfer in kleptoplastic sea slugs, Plakobranchus ocellatus.</title>
        <authorList>
            <person name="Maeda T."/>
            <person name="Takahashi S."/>
            <person name="Yoshida T."/>
            <person name="Shimamura S."/>
            <person name="Takaki Y."/>
            <person name="Nagai Y."/>
            <person name="Toyoda A."/>
            <person name="Suzuki Y."/>
            <person name="Arimoto A."/>
            <person name="Ishii H."/>
            <person name="Satoh N."/>
            <person name="Nishiyama T."/>
            <person name="Hasebe M."/>
            <person name="Maruyama T."/>
            <person name="Minagawa J."/>
            <person name="Obokata J."/>
            <person name="Shigenobu S."/>
        </authorList>
    </citation>
    <scope>NUCLEOTIDE SEQUENCE [LARGE SCALE GENOMIC DNA]</scope>
</reference>
<gene>
    <name evidence="2" type="ORF">ElyMa_004376900</name>
</gene>
<evidence type="ECO:0000313" key="3">
    <source>
        <dbReference type="Proteomes" id="UP000762676"/>
    </source>
</evidence>
<dbReference type="Proteomes" id="UP000762676">
    <property type="component" value="Unassembled WGS sequence"/>
</dbReference>
<dbReference type="CDD" id="cd00063">
    <property type="entry name" value="FN3"/>
    <property type="match status" value="1"/>
</dbReference>
<proteinExistence type="predicted"/>
<dbReference type="Pfam" id="PF00041">
    <property type="entry name" value="fn3"/>
    <property type="match status" value="1"/>
</dbReference>
<evidence type="ECO:0000313" key="2">
    <source>
        <dbReference type="EMBL" id="GFR93367.1"/>
    </source>
</evidence>
<dbReference type="PROSITE" id="PS50853">
    <property type="entry name" value="FN3"/>
    <property type="match status" value="1"/>
</dbReference>
<organism evidence="2 3">
    <name type="scientific">Elysia marginata</name>
    <dbReference type="NCBI Taxonomy" id="1093978"/>
    <lineage>
        <taxon>Eukaryota</taxon>
        <taxon>Metazoa</taxon>
        <taxon>Spiralia</taxon>
        <taxon>Lophotrochozoa</taxon>
        <taxon>Mollusca</taxon>
        <taxon>Gastropoda</taxon>
        <taxon>Heterobranchia</taxon>
        <taxon>Euthyneura</taxon>
        <taxon>Panpulmonata</taxon>
        <taxon>Sacoglossa</taxon>
        <taxon>Placobranchoidea</taxon>
        <taxon>Plakobranchidae</taxon>
        <taxon>Elysia</taxon>
    </lineage>
</organism>
<feature type="domain" description="Fibronectin type-III" evidence="1">
    <location>
        <begin position="4"/>
        <end position="98"/>
    </location>
</feature>
<dbReference type="InterPro" id="IPR003961">
    <property type="entry name" value="FN3_dom"/>
</dbReference>
<dbReference type="InterPro" id="IPR036116">
    <property type="entry name" value="FN3_sf"/>
</dbReference>
<protein>
    <submittedName>
        <fullName evidence="2">Contactin-like</fullName>
    </submittedName>
</protein>
<feature type="non-terminal residue" evidence="2">
    <location>
        <position position="1"/>
    </location>
</feature>